<comment type="caution">
    <text evidence="3">The sequence shown here is derived from an EMBL/GenBank/DDBJ whole genome shotgun (WGS) entry which is preliminary data.</text>
</comment>
<dbReference type="InterPro" id="IPR006121">
    <property type="entry name" value="HMA_dom"/>
</dbReference>
<dbReference type="EMBL" id="MCIF01000002">
    <property type="protein sequence ID" value="RAQ97785.1"/>
    <property type="molecule type" value="Genomic_DNA"/>
</dbReference>
<evidence type="ECO:0000313" key="3">
    <source>
        <dbReference type="EMBL" id="RAQ97785.1"/>
    </source>
</evidence>
<protein>
    <recommendedName>
        <fullName evidence="2">HMA domain-containing protein</fullName>
    </recommendedName>
</protein>
<dbReference type="SUPFAM" id="SSF55008">
    <property type="entry name" value="HMA, heavy metal-associated domain"/>
    <property type="match status" value="1"/>
</dbReference>
<accession>A0A328VUL4</accession>
<sequence>MKKEEERVDVLGQQLTTVVLHIPSLRCGGCLKRVTEALRALPGLEVLTAALPTRTVTLRYARQQLEPERIVEVVRACGHVPGELREAGHVAGEQSANGLDG</sequence>
<evidence type="ECO:0000256" key="1">
    <source>
        <dbReference type="ARBA" id="ARBA00022723"/>
    </source>
</evidence>
<dbReference type="Proteomes" id="UP000248706">
    <property type="component" value="Unassembled WGS sequence"/>
</dbReference>
<dbReference type="PROSITE" id="PS50846">
    <property type="entry name" value="HMA_2"/>
    <property type="match status" value="1"/>
</dbReference>
<dbReference type="GO" id="GO:0046872">
    <property type="term" value="F:metal ion binding"/>
    <property type="evidence" value="ECO:0007669"/>
    <property type="project" value="UniProtKB-KW"/>
</dbReference>
<gene>
    <name evidence="3" type="ORF">A4R35_19755</name>
</gene>
<evidence type="ECO:0000259" key="2">
    <source>
        <dbReference type="PROSITE" id="PS50846"/>
    </source>
</evidence>
<reference evidence="3 4" key="1">
    <citation type="submission" date="2016-08" db="EMBL/GenBank/DDBJ databases">
        <title>Analysis of Carbohydrate Active Enzymes in Thermogemmatispora T81 Reveals Carbohydrate Degradation Ability.</title>
        <authorList>
            <person name="Tomazini A."/>
            <person name="Lal S."/>
            <person name="Stott M."/>
            <person name="Henrissat B."/>
            <person name="Polikarpov I."/>
            <person name="Sparling R."/>
            <person name="Levin D.B."/>
        </authorList>
    </citation>
    <scope>NUCLEOTIDE SEQUENCE [LARGE SCALE GENOMIC DNA]</scope>
    <source>
        <strain evidence="3 4">T81</strain>
    </source>
</reference>
<dbReference type="Pfam" id="PF00403">
    <property type="entry name" value="HMA"/>
    <property type="match status" value="1"/>
</dbReference>
<keyword evidence="4" id="KW-1185">Reference proteome</keyword>
<evidence type="ECO:0000313" key="4">
    <source>
        <dbReference type="Proteomes" id="UP000248706"/>
    </source>
</evidence>
<dbReference type="CDD" id="cd00371">
    <property type="entry name" value="HMA"/>
    <property type="match status" value="1"/>
</dbReference>
<dbReference type="InterPro" id="IPR017969">
    <property type="entry name" value="Heavy-metal-associated_CS"/>
</dbReference>
<keyword evidence="1" id="KW-0479">Metal-binding</keyword>
<name>A0A328VUL4_9CHLR</name>
<proteinExistence type="predicted"/>
<dbReference type="Gene3D" id="3.30.70.100">
    <property type="match status" value="1"/>
</dbReference>
<feature type="domain" description="HMA" evidence="2">
    <location>
        <begin position="16"/>
        <end position="82"/>
    </location>
</feature>
<dbReference type="InterPro" id="IPR036163">
    <property type="entry name" value="HMA_dom_sf"/>
</dbReference>
<dbReference type="PROSITE" id="PS01047">
    <property type="entry name" value="HMA_1"/>
    <property type="match status" value="1"/>
</dbReference>
<organism evidence="3 4">
    <name type="scientific">Thermogemmatispora tikiterensis</name>
    <dbReference type="NCBI Taxonomy" id="1825093"/>
    <lineage>
        <taxon>Bacteria</taxon>
        <taxon>Bacillati</taxon>
        <taxon>Chloroflexota</taxon>
        <taxon>Ktedonobacteria</taxon>
        <taxon>Thermogemmatisporales</taxon>
        <taxon>Thermogemmatisporaceae</taxon>
        <taxon>Thermogemmatispora</taxon>
    </lineage>
</organism>
<dbReference type="AlphaFoldDB" id="A0A328VUL4"/>
<dbReference type="RefSeq" id="WP_189362086.1">
    <property type="nucleotide sequence ID" value="NZ_MCIF01000002.1"/>
</dbReference>